<feature type="region of interest" description="Disordered" evidence="2">
    <location>
        <begin position="124"/>
        <end position="274"/>
    </location>
</feature>
<dbReference type="Proteomes" id="UP001150924">
    <property type="component" value="Unassembled WGS sequence"/>
</dbReference>
<dbReference type="Gene3D" id="3.90.1300.10">
    <property type="entry name" value="Amidase signature (AS) domain"/>
    <property type="match status" value="2"/>
</dbReference>
<evidence type="ECO:0000313" key="5">
    <source>
        <dbReference type="Proteomes" id="UP001150924"/>
    </source>
</evidence>
<reference evidence="4" key="1">
    <citation type="submission" date="2022-11" db="EMBL/GenBank/DDBJ databases">
        <title>Minimal conservation of predation-associated metabolite biosynthetic gene clusters underscores biosynthetic potential of Myxococcota including descriptions for ten novel species: Archangium lansinium sp. nov., Myxococcus landrumus sp. nov., Nannocystis bai.</title>
        <authorList>
            <person name="Ahearne A."/>
            <person name="Stevens C."/>
            <person name="Phillips K."/>
        </authorList>
    </citation>
    <scope>NUCLEOTIDE SEQUENCE</scope>
    <source>
        <strain evidence="4">Na p29</strain>
    </source>
</reference>
<proteinExistence type="inferred from homology"/>
<feature type="compositionally biased region" description="Basic and acidic residues" evidence="2">
    <location>
        <begin position="128"/>
        <end position="140"/>
    </location>
</feature>
<dbReference type="EMBL" id="JAPNKE010000002">
    <property type="protein sequence ID" value="MCY1013266.1"/>
    <property type="molecule type" value="Genomic_DNA"/>
</dbReference>
<dbReference type="InterPro" id="IPR000120">
    <property type="entry name" value="Amidase"/>
</dbReference>
<dbReference type="GO" id="GO:0050567">
    <property type="term" value="F:glutaminyl-tRNA synthase (glutamine-hydrolyzing) activity"/>
    <property type="evidence" value="ECO:0007669"/>
    <property type="project" value="TreeGrafter"/>
</dbReference>
<dbReference type="Pfam" id="PF01425">
    <property type="entry name" value="Amidase"/>
    <property type="match status" value="2"/>
</dbReference>
<dbReference type="AlphaFoldDB" id="A0A9X3F889"/>
<dbReference type="InterPro" id="IPR036928">
    <property type="entry name" value="AS_sf"/>
</dbReference>
<gene>
    <name evidence="4" type="ORF">OV079_48605</name>
</gene>
<dbReference type="PANTHER" id="PTHR11895">
    <property type="entry name" value="TRANSAMIDASE"/>
    <property type="match status" value="1"/>
</dbReference>
<comment type="similarity">
    <text evidence="1">Belongs to the amidase family.</text>
</comment>
<evidence type="ECO:0000256" key="2">
    <source>
        <dbReference type="SAM" id="MobiDB-lite"/>
    </source>
</evidence>
<dbReference type="SUPFAM" id="SSF75304">
    <property type="entry name" value="Amidase signature (AS) enzymes"/>
    <property type="match status" value="2"/>
</dbReference>
<protein>
    <submittedName>
        <fullName evidence="4">Amidase family protein</fullName>
    </submittedName>
</protein>
<accession>A0A9X3F889</accession>
<feature type="domain" description="Amidase" evidence="3">
    <location>
        <begin position="259"/>
        <end position="593"/>
    </location>
</feature>
<feature type="compositionally biased region" description="Low complexity" evidence="2">
    <location>
        <begin position="154"/>
        <end position="163"/>
    </location>
</feature>
<comment type="caution">
    <text evidence="4">The sequence shown here is derived from an EMBL/GenBank/DDBJ whole genome shotgun (WGS) entry which is preliminary data.</text>
</comment>
<evidence type="ECO:0000259" key="3">
    <source>
        <dbReference type="Pfam" id="PF01425"/>
    </source>
</evidence>
<feature type="domain" description="Amidase" evidence="3">
    <location>
        <begin position="3"/>
        <end position="109"/>
    </location>
</feature>
<sequence>MARAYLDQVEDTAGRLGAYVRTTPALALAEAAAVDAARARGEPLGPLAGVPYGLKDSLVTAGVVTAAGSRILAGWVPPYDGAQVRRMRAAGAVLLGKLALDEFGMGAHGDLCVDVPEDRRGVVGGAHRGGDMWHVPRDMSQDASSARSEEPGARRPGQGAAAGVWPSGHVAEGSSNGAAGRGLDPRGHWPSGHAPGDSSRGAAGRGLDPRSHWPSGHAPGDSANGAAGPGRDPRSPWPSGHVHGDPARGAAGRGWTGPRNPWSSGHVPGGSSSGAAAAVAGRAAAVAVGSDTGGSIRVPAARCGLVGLRPTWGRVSRAGLVAFASSLDTVGPLARTVDDAARVLACLAGHDPEDSTSLRAPVPDYATMAARGRSDGLRGVTIGVDRAGLTGVEPAVAEAFAAALATLAGAGAAIVEVALPDPAQALTAYAALSAVEAVSNLARYDGVRFGLCVPKDSFAATAAATRGAGFGLEVKRRLVLGAWLQAHPDLQARARAARATATAGLAAALGGCDALASPTCAEAGVPIFLEDVPEDRQVAARTAADLAVDRFTVAASLAGLPALSLPCGLTAGAPALPIGLHLVGRRLAEGQLLAIAAAFEAATPWRALARGPGGCVMRCERSAAMRRGRSQMFAGPEVA</sequence>
<keyword evidence="5" id="KW-1185">Reference proteome</keyword>
<evidence type="ECO:0000256" key="1">
    <source>
        <dbReference type="ARBA" id="ARBA00009199"/>
    </source>
</evidence>
<evidence type="ECO:0000313" key="4">
    <source>
        <dbReference type="EMBL" id="MCY1013266.1"/>
    </source>
</evidence>
<dbReference type="InterPro" id="IPR020556">
    <property type="entry name" value="Amidase_CS"/>
</dbReference>
<dbReference type="PANTHER" id="PTHR11895:SF7">
    <property type="entry name" value="GLUTAMYL-TRNA(GLN) AMIDOTRANSFERASE SUBUNIT A, MITOCHONDRIAL"/>
    <property type="match status" value="1"/>
</dbReference>
<organism evidence="4 5">
    <name type="scientific">Nannocystis pusilla</name>
    <dbReference type="NCBI Taxonomy" id="889268"/>
    <lineage>
        <taxon>Bacteria</taxon>
        <taxon>Pseudomonadati</taxon>
        <taxon>Myxococcota</taxon>
        <taxon>Polyangia</taxon>
        <taxon>Nannocystales</taxon>
        <taxon>Nannocystaceae</taxon>
        <taxon>Nannocystis</taxon>
    </lineage>
</organism>
<dbReference type="InterPro" id="IPR023631">
    <property type="entry name" value="Amidase_dom"/>
</dbReference>
<name>A0A9X3F889_9BACT</name>
<dbReference type="PROSITE" id="PS00571">
    <property type="entry name" value="AMIDASES"/>
    <property type="match status" value="1"/>
</dbReference>